<reference evidence="4" key="1">
    <citation type="journal article" date="2021" name="Nat. Commun.">
        <title>Genetic determinants of endophytism in the Arabidopsis root mycobiome.</title>
        <authorList>
            <person name="Mesny F."/>
            <person name="Miyauchi S."/>
            <person name="Thiergart T."/>
            <person name="Pickel B."/>
            <person name="Atanasova L."/>
            <person name="Karlsson M."/>
            <person name="Huettel B."/>
            <person name="Barry K.W."/>
            <person name="Haridas S."/>
            <person name="Chen C."/>
            <person name="Bauer D."/>
            <person name="Andreopoulos W."/>
            <person name="Pangilinan J."/>
            <person name="LaButti K."/>
            <person name="Riley R."/>
            <person name="Lipzen A."/>
            <person name="Clum A."/>
            <person name="Drula E."/>
            <person name="Henrissat B."/>
            <person name="Kohler A."/>
            <person name="Grigoriev I.V."/>
            <person name="Martin F.M."/>
            <person name="Hacquard S."/>
        </authorList>
    </citation>
    <scope>NUCLEOTIDE SEQUENCE</scope>
    <source>
        <strain evidence="4">MPI-CAGE-CH-0243</strain>
    </source>
</reference>
<keyword evidence="3" id="KW-0732">Signal</keyword>
<protein>
    <recommendedName>
        <fullName evidence="6">Extracellular serine-rich protein</fullName>
    </recommendedName>
</protein>
<dbReference type="EMBL" id="JAGMWT010000001">
    <property type="protein sequence ID" value="KAH7138869.1"/>
    <property type="molecule type" value="Genomic_DNA"/>
</dbReference>
<keyword evidence="2" id="KW-0812">Transmembrane</keyword>
<feature type="chain" id="PRO_5040433034" description="Extracellular serine-rich protein" evidence="3">
    <location>
        <begin position="19"/>
        <end position="321"/>
    </location>
</feature>
<dbReference type="InterPro" id="IPR008972">
    <property type="entry name" value="Cupredoxin"/>
</dbReference>
<dbReference type="SUPFAM" id="SSF49503">
    <property type="entry name" value="Cupredoxins"/>
    <property type="match status" value="1"/>
</dbReference>
<evidence type="ECO:0000313" key="5">
    <source>
        <dbReference type="Proteomes" id="UP000700596"/>
    </source>
</evidence>
<dbReference type="Proteomes" id="UP000700596">
    <property type="component" value="Unassembled WGS sequence"/>
</dbReference>
<dbReference type="PANTHER" id="PTHR34883:SF15">
    <property type="entry name" value="EXTRACELLULAR SERINE-RICH PROTEIN"/>
    <property type="match status" value="1"/>
</dbReference>
<comment type="caution">
    <text evidence="4">The sequence shown here is derived from an EMBL/GenBank/DDBJ whole genome shotgun (WGS) entry which is preliminary data.</text>
</comment>
<evidence type="ECO:0000313" key="4">
    <source>
        <dbReference type="EMBL" id="KAH7138869.1"/>
    </source>
</evidence>
<dbReference type="PANTHER" id="PTHR34883">
    <property type="entry name" value="SERINE-RICH PROTEIN, PUTATIVE-RELATED-RELATED"/>
    <property type="match status" value="1"/>
</dbReference>
<feature type="signal peptide" evidence="3">
    <location>
        <begin position="1"/>
        <end position="18"/>
    </location>
</feature>
<name>A0A9P9EKP8_9PLEO</name>
<dbReference type="InterPro" id="IPR052953">
    <property type="entry name" value="Ser-rich/MCO-related"/>
</dbReference>
<proteinExistence type="predicted"/>
<evidence type="ECO:0000256" key="2">
    <source>
        <dbReference type="SAM" id="Phobius"/>
    </source>
</evidence>
<evidence type="ECO:0000256" key="1">
    <source>
        <dbReference type="SAM" id="MobiDB-lite"/>
    </source>
</evidence>
<dbReference type="AlphaFoldDB" id="A0A9P9EKP8"/>
<dbReference type="CDD" id="cd00920">
    <property type="entry name" value="Cupredoxin"/>
    <property type="match status" value="1"/>
</dbReference>
<evidence type="ECO:0008006" key="6">
    <source>
        <dbReference type="Google" id="ProtNLM"/>
    </source>
</evidence>
<gene>
    <name evidence="4" type="ORF">B0J11DRAFT_26764</name>
</gene>
<evidence type="ECO:0000256" key="3">
    <source>
        <dbReference type="SAM" id="SignalP"/>
    </source>
</evidence>
<sequence>MISSIFLVALSAIPLAFAGEQIPSKSATISTGLAVAQHVKSSTTAALAAHATGIATHHTVQVGRNSNLPKDNQLVFNPETVIAKVGDVVNFKFYPKNHTVNRATFDAPCQAAKENAIFSGFVGVKGDIGADVVSETTFSIVVKDTKPIWLYCAQGNHCGAGMVGVINPPQDKTIEGFKAKAKEVRNTTATPPEIVAGTGGKLETCAKPPVSSGLPVASGTGGVPIASGTGGVPAPTGTVVPPFPTSAVGFSTIASPSVIPVVPGSSEISIPTGSGGAANATRTGGTPATTTGPLQFTGAASSFTVNSGILGGLVAFFVLFM</sequence>
<keyword evidence="2" id="KW-1133">Transmembrane helix</keyword>
<organism evidence="4 5">
    <name type="scientific">Dendryphion nanum</name>
    <dbReference type="NCBI Taxonomy" id="256645"/>
    <lineage>
        <taxon>Eukaryota</taxon>
        <taxon>Fungi</taxon>
        <taxon>Dikarya</taxon>
        <taxon>Ascomycota</taxon>
        <taxon>Pezizomycotina</taxon>
        <taxon>Dothideomycetes</taxon>
        <taxon>Pleosporomycetidae</taxon>
        <taxon>Pleosporales</taxon>
        <taxon>Torulaceae</taxon>
        <taxon>Dendryphion</taxon>
    </lineage>
</organism>
<keyword evidence="2" id="KW-0472">Membrane</keyword>
<feature type="region of interest" description="Disordered" evidence="1">
    <location>
        <begin position="270"/>
        <end position="291"/>
    </location>
</feature>
<accession>A0A9P9EKP8</accession>
<feature type="transmembrane region" description="Helical" evidence="2">
    <location>
        <begin position="299"/>
        <end position="320"/>
    </location>
</feature>
<dbReference type="Gene3D" id="2.60.40.420">
    <property type="entry name" value="Cupredoxins - blue copper proteins"/>
    <property type="match status" value="1"/>
</dbReference>
<keyword evidence="5" id="KW-1185">Reference proteome</keyword>
<dbReference type="OrthoDB" id="2331100at2759"/>